<evidence type="ECO:0000256" key="5">
    <source>
        <dbReference type="ARBA" id="ARBA00022777"/>
    </source>
</evidence>
<feature type="domain" description="Protein kinase" evidence="10">
    <location>
        <begin position="44"/>
        <end position="338"/>
    </location>
</feature>
<dbReference type="GO" id="GO:0004674">
    <property type="term" value="F:protein serine/threonine kinase activity"/>
    <property type="evidence" value="ECO:0007669"/>
    <property type="project" value="UniProtKB-KW"/>
</dbReference>
<keyword evidence="3" id="KW-0808">Transferase</keyword>
<comment type="catalytic activity">
    <reaction evidence="8">
        <text>L-seryl-[protein] + ATP = O-phospho-L-seryl-[protein] + ADP + H(+)</text>
        <dbReference type="Rhea" id="RHEA:17989"/>
        <dbReference type="Rhea" id="RHEA-COMP:9863"/>
        <dbReference type="Rhea" id="RHEA-COMP:11604"/>
        <dbReference type="ChEBI" id="CHEBI:15378"/>
        <dbReference type="ChEBI" id="CHEBI:29999"/>
        <dbReference type="ChEBI" id="CHEBI:30616"/>
        <dbReference type="ChEBI" id="CHEBI:83421"/>
        <dbReference type="ChEBI" id="CHEBI:456216"/>
        <dbReference type="EC" id="2.7.11.1"/>
    </reaction>
</comment>
<reference evidence="12" key="2">
    <citation type="submission" date="2015-01" db="EMBL/GenBank/DDBJ databases">
        <title>Evolutionary Origins and Diversification of the Mycorrhizal Mutualists.</title>
        <authorList>
            <consortium name="DOE Joint Genome Institute"/>
            <consortium name="Mycorrhizal Genomics Consortium"/>
            <person name="Kohler A."/>
            <person name="Kuo A."/>
            <person name="Nagy L.G."/>
            <person name="Floudas D."/>
            <person name="Copeland A."/>
            <person name="Barry K.W."/>
            <person name="Cichocki N."/>
            <person name="Veneault-Fourrey C."/>
            <person name="LaButti K."/>
            <person name="Lindquist E.A."/>
            <person name="Lipzen A."/>
            <person name="Lundell T."/>
            <person name="Morin E."/>
            <person name="Murat C."/>
            <person name="Riley R."/>
            <person name="Ohm R."/>
            <person name="Sun H."/>
            <person name="Tunlid A."/>
            <person name="Henrissat B."/>
            <person name="Grigoriev I.V."/>
            <person name="Hibbett D.S."/>
            <person name="Martin F."/>
        </authorList>
    </citation>
    <scope>NUCLEOTIDE SEQUENCE [LARGE SCALE GENOMIC DNA]</scope>
    <source>
        <strain evidence="12">h7</strain>
    </source>
</reference>
<dbReference type="AlphaFoldDB" id="A0A0C3CTF7"/>
<evidence type="ECO:0000256" key="3">
    <source>
        <dbReference type="ARBA" id="ARBA00022679"/>
    </source>
</evidence>
<evidence type="ECO:0000256" key="8">
    <source>
        <dbReference type="ARBA" id="ARBA00048679"/>
    </source>
</evidence>
<reference evidence="11 12" key="1">
    <citation type="submission" date="2014-04" db="EMBL/GenBank/DDBJ databases">
        <authorList>
            <consortium name="DOE Joint Genome Institute"/>
            <person name="Kuo A."/>
            <person name="Gay G."/>
            <person name="Dore J."/>
            <person name="Kohler A."/>
            <person name="Nagy L.G."/>
            <person name="Floudas D."/>
            <person name="Copeland A."/>
            <person name="Barry K.W."/>
            <person name="Cichocki N."/>
            <person name="Veneault-Fourrey C."/>
            <person name="LaButti K."/>
            <person name="Lindquist E.A."/>
            <person name="Lipzen A."/>
            <person name="Lundell T."/>
            <person name="Morin E."/>
            <person name="Murat C."/>
            <person name="Sun H."/>
            <person name="Tunlid A."/>
            <person name="Henrissat B."/>
            <person name="Grigoriev I.V."/>
            <person name="Hibbett D.S."/>
            <person name="Martin F."/>
            <person name="Nordberg H.P."/>
            <person name="Cantor M.N."/>
            <person name="Hua S.X."/>
        </authorList>
    </citation>
    <scope>NUCLEOTIDE SEQUENCE [LARGE SCALE GENOMIC DNA]</scope>
    <source>
        <strain evidence="12">h7</strain>
    </source>
</reference>
<dbReference type="OrthoDB" id="5979581at2759"/>
<dbReference type="PROSITE" id="PS00107">
    <property type="entry name" value="PROTEIN_KINASE_ATP"/>
    <property type="match status" value="1"/>
</dbReference>
<keyword evidence="5" id="KW-0418">Kinase</keyword>
<keyword evidence="6 9" id="KW-0067">ATP-binding</keyword>
<sequence>MAPIPVYWDGEGEDVEDPECYIIGGFHPIILGDVLTAHCPPRQYRILHKLGRGAYATVWLAETLHLPSQRYVALKVCAANADSEHELKIFRHIPHDDSPHVIQLLDSFSVQGPNGSHAIFVHDVVGKPTALMRSLTRNFHFGNVGVGLPTLNDHPIADIFDEVGSPACTIVLPRNQPPTPQTLPAYLVPPISIIDILTMWDPTLHETHLQAEILDLGSAVLVGDQSRPFCTLTRICAPELVFEVAAHSIKPPPTRAGDVWSFACTVYELVLGKPLFGGPCVLPNASLLGRIATFCGEIPPSWRNYWNSREELRGLDISQEVADKGWESRLESLAIKKQ</sequence>
<keyword evidence="2" id="KW-0723">Serine/threonine-protein kinase</keyword>
<dbReference type="Proteomes" id="UP000053424">
    <property type="component" value="Unassembled WGS sequence"/>
</dbReference>
<feature type="binding site" evidence="9">
    <location>
        <position position="75"/>
    </location>
    <ligand>
        <name>ATP</name>
        <dbReference type="ChEBI" id="CHEBI:30616"/>
    </ligand>
</feature>
<accession>A0A0C3CTF7</accession>
<dbReference type="InterPro" id="IPR000719">
    <property type="entry name" value="Prot_kinase_dom"/>
</dbReference>
<evidence type="ECO:0000256" key="1">
    <source>
        <dbReference type="ARBA" id="ARBA00012513"/>
    </source>
</evidence>
<dbReference type="Gene3D" id="1.10.510.10">
    <property type="entry name" value="Transferase(Phosphotransferase) domain 1"/>
    <property type="match status" value="1"/>
</dbReference>
<evidence type="ECO:0000256" key="6">
    <source>
        <dbReference type="ARBA" id="ARBA00022840"/>
    </source>
</evidence>
<keyword evidence="12" id="KW-1185">Reference proteome</keyword>
<dbReference type="PROSITE" id="PS50011">
    <property type="entry name" value="PROTEIN_KINASE_DOM"/>
    <property type="match status" value="1"/>
</dbReference>
<organism evidence="11 12">
    <name type="scientific">Hebeloma cylindrosporum</name>
    <dbReference type="NCBI Taxonomy" id="76867"/>
    <lineage>
        <taxon>Eukaryota</taxon>
        <taxon>Fungi</taxon>
        <taxon>Dikarya</taxon>
        <taxon>Basidiomycota</taxon>
        <taxon>Agaricomycotina</taxon>
        <taxon>Agaricomycetes</taxon>
        <taxon>Agaricomycetidae</taxon>
        <taxon>Agaricales</taxon>
        <taxon>Agaricineae</taxon>
        <taxon>Hymenogastraceae</taxon>
        <taxon>Hebeloma</taxon>
    </lineage>
</organism>
<evidence type="ECO:0000256" key="9">
    <source>
        <dbReference type="PROSITE-ProRule" id="PRU10141"/>
    </source>
</evidence>
<dbReference type="PANTHER" id="PTHR47634">
    <property type="entry name" value="PROTEIN KINASE DOMAIN-CONTAINING PROTEIN-RELATED"/>
    <property type="match status" value="1"/>
</dbReference>
<evidence type="ECO:0000313" key="12">
    <source>
        <dbReference type="Proteomes" id="UP000053424"/>
    </source>
</evidence>
<evidence type="ECO:0000256" key="7">
    <source>
        <dbReference type="ARBA" id="ARBA00047899"/>
    </source>
</evidence>
<protein>
    <recommendedName>
        <fullName evidence="1">non-specific serine/threonine protein kinase</fullName>
        <ecNumber evidence="1">2.7.11.1</ecNumber>
    </recommendedName>
</protein>
<proteinExistence type="predicted"/>
<dbReference type="InterPro" id="IPR017441">
    <property type="entry name" value="Protein_kinase_ATP_BS"/>
</dbReference>
<evidence type="ECO:0000256" key="2">
    <source>
        <dbReference type="ARBA" id="ARBA00022527"/>
    </source>
</evidence>
<dbReference type="Gene3D" id="3.30.200.20">
    <property type="entry name" value="Phosphorylase Kinase, domain 1"/>
    <property type="match status" value="1"/>
</dbReference>
<dbReference type="SUPFAM" id="SSF56112">
    <property type="entry name" value="Protein kinase-like (PK-like)"/>
    <property type="match status" value="1"/>
</dbReference>
<evidence type="ECO:0000313" key="11">
    <source>
        <dbReference type="EMBL" id="KIM47136.1"/>
    </source>
</evidence>
<dbReference type="GO" id="GO:0005737">
    <property type="term" value="C:cytoplasm"/>
    <property type="evidence" value="ECO:0007669"/>
    <property type="project" value="TreeGrafter"/>
</dbReference>
<dbReference type="HOGENOM" id="CLU_000288_81_2_1"/>
<dbReference type="EC" id="2.7.11.1" evidence="1"/>
<comment type="catalytic activity">
    <reaction evidence="7">
        <text>L-threonyl-[protein] + ATP = O-phospho-L-threonyl-[protein] + ADP + H(+)</text>
        <dbReference type="Rhea" id="RHEA:46608"/>
        <dbReference type="Rhea" id="RHEA-COMP:11060"/>
        <dbReference type="Rhea" id="RHEA-COMP:11605"/>
        <dbReference type="ChEBI" id="CHEBI:15378"/>
        <dbReference type="ChEBI" id="CHEBI:30013"/>
        <dbReference type="ChEBI" id="CHEBI:30616"/>
        <dbReference type="ChEBI" id="CHEBI:61977"/>
        <dbReference type="ChEBI" id="CHEBI:456216"/>
        <dbReference type="EC" id="2.7.11.1"/>
    </reaction>
</comment>
<dbReference type="PANTHER" id="PTHR47634:SF9">
    <property type="entry name" value="PROTEIN KINASE DOMAIN-CONTAINING PROTEIN-RELATED"/>
    <property type="match status" value="1"/>
</dbReference>
<dbReference type="InterPro" id="IPR011009">
    <property type="entry name" value="Kinase-like_dom_sf"/>
</dbReference>
<dbReference type="STRING" id="686832.A0A0C3CTF7"/>
<keyword evidence="4 9" id="KW-0547">Nucleotide-binding</keyword>
<dbReference type="GO" id="GO:0000245">
    <property type="term" value="P:spliceosomal complex assembly"/>
    <property type="evidence" value="ECO:0007669"/>
    <property type="project" value="TreeGrafter"/>
</dbReference>
<evidence type="ECO:0000256" key="4">
    <source>
        <dbReference type="ARBA" id="ARBA00022741"/>
    </source>
</evidence>
<dbReference type="GO" id="GO:0005524">
    <property type="term" value="F:ATP binding"/>
    <property type="evidence" value="ECO:0007669"/>
    <property type="project" value="UniProtKB-UniRule"/>
</dbReference>
<dbReference type="GO" id="GO:0050684">
    <property type="term" value="P:regulation of mRNA processing"/>
    <property type="evidence" value="ECO:0007669"/>
    <property type="project" value="TreeGrafter"/>
</dbReference>
<dbReference type="GO" id="GO:0005634">
    <property type="term" value="C:nucleus"/>
    <property type="evidence" value="ECO:0007669"/>
    <property type="project" value="TreeGrafter"/>
</dbReference>
<dbReference type="EMBL" id="KN831770">
    <property type="protein sequence ID" value="KIM47136.1"/>
    <property type="molecule type" value="Genomic_DNA"/>
</dbReference>
<dbReference type="SMART" id="SM00220">
    <property type="entry name" value="S_TKc"/>
    <property type="match status" value="1"/>
</dbReference>
<evidence type="ECO:0000259" key="10">
    <source>
        <dbReference type="PROSITE" id="PS50011"/>
    </source>
</evidence>
<name>A0A0C3CTF7_HEBCY</name>
<gene>
    <name evidence="11" type="ORF">M413DRAFT_23398</name>
</gene>
<dbReference type="InterPro" id="IPR051334">
    <property type="entry name" value="SRPK"/>
</dbReference>